<sequence>MLQHQSDLTSNHTSITFPNPQLATQSPQTPHVAQNVFSHHQQQQPDNHHHGPSTIHYARAVALRPDAFVAIDPFRTQRRDRKDELKEPSTFDTPMPVPASVAWSKNLKLAPADRYHDQQQQQMSNGPSFMEAGAVVESSGSRVISPAPININQLQEKHPSAERVGRRPSSDGRGGYATTATAK</sequence>
<feature type="non-terminal residue" evidence="2">
    <location>
        <position position="183"/>
    </location>
</feature>
<dbReference type="Proteomes" id="UP000283269">
    <property type="component" value="Unassembled WGS sequence"/>
</dbReference>
<gene>
    <name evidence="2" type="ORF">CVT25_015119</name>
</gene>
<feature type="compositionally biased region" description="Basic and acidic residues" evidence="1">
    <location>
        <begin position="155"/>
        <end position="170"/>
    </location>
</feature>
<feature type="compositionally biased region" description="Basic and acidic residues" evidence="1">
    <location>
        <begin position="79"/>
        <end position="89"/>
    </location>
</feature>
<evidence type="ECO:0000313" key="2">
    <source>
        <dbReference type="EMBL" id="PPQ80991.1"/>
    </source>
</evidence>
<organism evidence="2 3">
    <name type="scientific">Psilocybe cyanescens</name>
    <dbReference type="NCBI Taxonomy" id="93625"/>
    <lineage>
        <taxon>Eukaryota</taxon>
        <taxon>Fungi</taxon>
        <taxon>Dikarya</taxon>
        <taxon>Basidiomycota</taxon>
        <taxon>Agaricomycotina</taxon>
        <taxon>Agaricomycetes</taxon>
        <taxon>Agaricomycetidae</taxon>
        <taxon>Agaricales</taxon>
        <taxon>Agaricineae</taxon>
        <taxon>Strophariaceae</taxon>
        <taxon>Psilocybe</taxon>
    </lineage>
</organism>
<dbReference type="EMBL" id="NHYD01003292">
    <property type="protein sequence ID" value="PPQ80991.1"/>
    <property type="molecule type" value="Genomic_DNA"/>
</dbReference>
<dbReference type="InParanoid" id="A0A409WR77"/>
<proteinExistence type="predicted"/>
<feature type="region of interest" description="Disordered" evidence="1">
    <location>
        <begin position="79"/>
        <end position="98"/>
    </location>
</feature>
<reference evidence="2 3" key="1">
    <citation type="journal article" date="2018" name="Evol. Lett.">
        <title>Horizontal gene cluster transfer increased hallucinogenic mushroom diversity.</title>
        <authorList>
            <person name="Reynolds H.T."/>
            <person name="Vijayakumar V."/>
            <person name="Gluck-Thaler E."/>
            <person name="Korotkin H.B."/>
            <person name="Matheny P.B."/>
            <person name="Slot J.C."/>
        </authorList>
    </citation>
    <scope>NUCLEOTIDE SEQUENCE [LARGE SCALE GENOMIC DNA]</scope>
    <source>
        <strain evidence="2 3">2631</strain>
    </source>
</reference>
<name>A0A409WR77_PSICY</name>
<evidence type="ECO:0000256" key="1">
    <source>
        <dbReference type="SAM" id="MobiDB-lite"/>
    </source>
</evidence>
<accession>A0A409WR77</accession>
<comment type="caution">
    <text evidence="2">The sequence shown here is derived from an EMBL/GenBank/DDBJ whole genome shotgun (WGS) entry which is preliminary data.</text>
</comment>
<protein>
    <submittedName>
        <fullName evidence="2">Uncharacterized protein</fullName>
    </submittedName>
</protein>
<dbReference type="AlphaFoldDB" id="A0A409WR77"/>
<keyword evidence="3" id="KW-1185">Reference proteome</keyword>
<feature type="region of interest" description="Disordered" evidence="1">
    <location>
        <begin position="1"/>
        <end position="32"/>
    </location>
</feature>
<evidence type="ECO:0000313" key="3">
    <source>
        <dbReference type="Proteomes" id="UP000283269"/>
    </source>
</evidence>
<feature type="region of interest" description="Disordered" evidence="1">
    <location>
        <begin position="151"/>
        <end position="183"/>
    </location>
</feature>